<proteinExistence type="predicted"/>
<dbReference type="Proteomes" id="UP000828048">
    <property type="component" value="Chromosome 4"/>
</dbReference>
<organism evidence="1 2">
    <name type="scientific">Vaccinium darrowii</name>
    <dbReference type="NCBI Taxonomy" id="229202"/>
    <lineage>
        <taxon>Eukaryota</taxon>
        <taxon>Viridiplantae</taxon>
        <taxon>Streptophyta</taxon>
        <taxon>Embryophyta</taxon>
        <taxon>Tracheophyta</taxon>
        <taxon>Spermatophyta</taxon>
        <taxon>Magnoliopsida</taxon>
        <taxon>eudicotyledons</taxon>
        <taxon>Gunneridae</taxon>
        <taxon>Pentapetalae</taxon>
        <taxon>asterids</taxon>
        <taxon>Ericales</taxon>
        <taxon>Ericaceae</taxon>
        <taxon>Vaccinioideae</taxon>
        <taxon>Vaccinieae</taxon>
        <taxon>Vaccinium</taxon>
    </lineage>
</organism>
<gene>
    <name evidence="1" type="ORF">Vadar_011531</name>
</gene>
<reference evidence="1 2" key="1">
    <citation type="journal article" date="2021" name="Hortic Res">
        <title>High-quality reference genome and annotation aids understanding of berry development for evergreen blueberry (Vaccinium darrowii).</title>
        <authorList>
            <person name="Yu J."/>
            <person name="Hulse-Kemp A.M."/>
            <person name="Babiker E."/>
            <person name="Staton M."/>
        </authorList>
    </citation>
    <scope>NUCLEOTIDE SEQUENCE [LARGE SCALE GENOMIC DNA]</scope>
    <source>
        <strain evidence="2">cv. NJ 8807/NJ 8810</strain>
        <tissue evidence="1">Young leaf</tissue>
    </source>
</reference>
<sequence>MTAEESEFRKSSSIRNTNLSFQVGLAWPPPWSTRVVSFRSGWTHTTAYVLIDFETGAKSWAEMIVISRSWKGDVFAVVDDEVVVMVELEDGVVVVVEGLRLPIAAVRCGDDDGYGLREEWRFKPTVDPTNPIDPNWIEPVEFIFIRLLHYVARHCVYPKILPFAPLSSFVEEGVLKNLFYFCAWEYKALCLTGMNYDEHSLILFYPADTEEETDSDPTPLLGCKSRSRFTSFEGPSLDMSKIAALTFPSSIQERDIPALRARFGIPGSV</sequence>
<protein>
    <submittedName>
        <fullName evidence="1">Uncharacterized protein</fullName>
    </submittedName>
</protein>
<keyword evidence="2" id="KW-1185">Reference proteome</keyword>
<comment type="caution">
    <text evidence="1">The sequence shown here is derived from an EMBL/GenBank/DDBJ whole genome shotgun (WGS) entry which is preliminary data.</text>
</comment>
<evidence type="ECO:0000313" key="1">
    <source>
        <dbReference type="EMBL" id="KAH7860275.1"/>
    </source>
</evidence>
<dbReference type="EMBL" id="CM037154">
    <property type="protein sequence ID" value="KAH7860275.1"/>
    <property type="molecule type" value="Genomic_DNA"/>
</dbReference>
<name>A0ACB7Z2Y9_9ERIC</name>
<evidence type="ECO:0000313" key="2">
    <source>
        <dbReference type="Proteomes" id="UP000828048"/>
    </source>
</evidence>
<accession>A0ACB7Z2Y9</accession>